<evidence type="ECO:0000256" key="5">
    <source>
        <dbReference type="ARBA" id="ARBA00022703"/>
    </source>
</evidence>
<evidence type="ECO:0000256" key="10">
    <source>
        <dbReference type="ARBA" id="ARBA00023140"/>
    </source>
</evidence>
<evidence type="ECO:0000313" key="14">
    <source>
        <dbReference type="Proteomes" id="UP000835052"/>
    </source>
</evidence>
<dbReference type="Pfam" id="PF14853">
    <property type="entry name" value="Fis1_TPR_C"/>
    <property type="match status" value="1"/>
</dbReference>
<dbReference type="PANTHER" id="PTHR13247">
    <property type="entry name" value="TETRATRICOPEPTIDE REPEAT PROTEIN 11 TPR REPEAT PROTEIN 11"/>
    <property type="match status" value="1"/>
</dbReference>
<comment type="caution">
    <text evidence="13">The sequence shown here is derived from an EMBL/GenBank/DDBJ whole genome shotgun (WGS) entry which is preliminary data.</text>
</comment>
<feature type="transmembrane region" description="Helical" evidence="12">
    <location>
        <begin position="125"/>
        <end position="148"/>
    </location>
</feature>
<keyword evidence="8 11" id="KW-0496">Mitochondrion</keyword>
<evidence type="ECO:0000256" key="6">
    <source>
        <dbReference type="ARBA" id="ARBA00022787"/>
    </source>
</evidence>
<keyword evidence="4 12" id="KW-0812">Transmembrane</keyword>
<accession>A0A8S1H9R3</accession>
<dbReference type="GO" id="GO:0016559">
    <property type="term" value="P:peroxisome fission"/>
    <property type="evidence" value="ECO:0007669"/>
    <property type="project" value="TreeGrafter"/>
</dbReference>
<dbReference type="InterPro" id="IPR011990">
    <property type="entry name" value="TPR-like_helical_dom_sf"/>
</dbReference>
<comment type="domain">
    <text evidence="11">The C-terminus is required for mitochondrial localization, while the N-terminus is necessary for mitochondrial fission.</text>
</comment>
<comment type="similarity">
    <text evidence="3 11">Belongs to the FIS1 family.</text>
</comment>
<evidence type="ECO:0000256" key="12">
    <source>
        <dbReference type="SAM" id="Phobius"/>
    </source>
</evidence>
<dbReference type="InterPro" id="IPR028061">
    <property type="entry name" value="Fis1_TPR_C"/>
</dbReference>
<keyword evidence="7 12" id="KW-1133">Transmembrane helix</keyword>
<keyword evidence="9 11" id="KW-0472">Membrane</keyword>
<dbReference type="Proteomes" id="UP000835052">
    <property type="component" value="Unassembled WGS sequence"/>
</dbReference>
<dbReference type="PANTHER" id="PTHR13247:SF0">
    <property type="entry name" value="MITOCHONDRIAL FISSION 1 PROTEIN"/>
    <property type="match status" value="1"/>
</dbReference>
<keyword evidence="10" id="KW-0576">Peroxisome</keyword>
<dbReference type="GO" id="GO:0043653">
    <property type="term" value="P:mitochondrial fragmentation involved in apoptotic process"/>
    <property type="evidence" value="ECO:0007669"/>
    <property type="project" value="TreeGrafter"/>
</dbReference>
<evidence type="ECO:0000256" key="9">
    <source>
        <dbReference type="ARBA" id="ARBA00023136"/>
    </source>
</evidence>
<dbReference type="OrthoDB" id="421154at2759"/>
<keyword evidence="6 11" id="KW-1000">Mitochondrion outer membrane</keyword>
<dbReference type="InterPro" id="IPR028058">
    <property type="entry name" value="Fis1_TPR_N"/>
</dbReference>
<dbReference type="AlphaFoldDB" id="A0A8S1H9R3"/>
<evidence type="ECO:0000256" key="2">
    <source>
        <dbReference type="ARBA" id="ARBA00004572"/>
    </source>
</evidence>
<dbReference type="GO" id="GO:0005741">
    <property type="term" value="C:mitochondrial outer membrane"/>
    <property type="evidence" value="ECO:0007669"/>
    <property type="project" value="UniProtKB-SubCell"/>
</dbReference>
<evidence type="ECO:0000256" key="8">
    <source>
        <dbReference type="ARBA" id="ARBA00023128"/>
    </source>
</evidence>
<evidence type="ECO:0000256" key="3">
    <source>
        <dbReference type="ARBA" id="ARBA00008937"/>
    </source>
</evidence>
<proteinExistence type="inferred from homology"/>
<evidence type="ECO:0000256" key="1">
    <source>
        <dbReference type="ARBA" id="ARBA00004549"/>
    </source>
</evidence>
<sequence length="151" mass="16879">MDHRNILDERIDPIDIFQTREAYQRQAAIGSPSIAAKFSYAHALIGSRNKEEVKEGIDLFEDLLREDLDYGSNRDYLYFLAVANARMKKFDRALNYIDVLLNAESHNRQASDLKKNIKEKMRKDGLLGAAIVGGGAVVVGGILAALLASRR</sequence>
<keyword evidence="5" id="KW-0053">Apoptosis</keyword>
<dbReference type="GO" id="GO:0005778">
    <property type="term" value="C:peroxisomal membrane"/>
    <property type="evidence" value="ECO:0007669"/>
    <property type="project" value="UniProtKB-SubCell"/>
</dbReference>
<evidence type="ECO:0000256" key="7">
    <source>
        <dbReference type="ARBA" id="ARBA00022989"/>
    </source>
</evidence>
<dbReference type="InterPro" id="IPR033745">
    <property type="entry name" value="Fis1_cytosol"/>
</dbReference>
<dbReference type="GO" id="GO:0000266">
    <property type="term" value="P:mitochondrial fission"/>
    <property type="evidence" value="ECO:0007669"/>
    <property type="project" value="UniProtKB-UniRule"/>
</dbReference>
<dbReference type="EMBL" id="CAJGYM010000021">
    <property type="protein sequence ID" value="CAD6191461.1"/>
    <property type="molecule type" value="Genomic_DNA"/>
</dbReference>
<gene>
    <name evidence="13" type="ORF">CAUJ_LOCUS7380</name>
</gene>
<evidence type="ECO:0000313" key="13">
    <source>
        <dbReference type="EMBL" id="CAD6191461.1"/>
    </source>
</evidence>
<keyword evidence="14" id="KW-1185">Reference proteome</keyword>
<dbReference type="FunFam" id="1.25.40.10:FF:000147">
    <property type="entry name" value="Mitochondrial fission 1 protein"/>
    <property type="match status" value="1"/>
</dbReference>
<organism evidence="13 14">
    <name type="scientific">Caenorhabditis auriculariae</name>
    <dbReference type="NCBI Taxonomy" id="2777116"/>
    <lineage>
        <taxon>Eukaryota</taxon>
        <taxon>Metazoa</taxon>
        <taxon>Ecdysozoa</taxon>
        <taxon>Nematoda</taxon>
        <taxon>Chromadorea</taxon>
        <taxon>Rhabditida</taxon>
        <taxon>Rhabditina</taxon>
        <taxon>Rhabditomorpha</taxon>
        <taxon>Rhabditoidea</taxon>
        <taxon>Rhabditidae</taxon>
        <taxon>Peloderinae</taxon>
        <taxon>Caenorhabditis</taxon>
    </lineage>
</organism>
<dbReference type="Pfam" id="PF14852">
    <property type="entry name" value="Fis1_TPR_N"/>
    <property type="match status" value="1"/>
</dbReference>
<comment type="subcellular location">
    <subcellularLocation>
        <location evidence="2">Mitochondrion outer membrane</location>
        <topology evidence="2">Single-pass membrane protein</topology>
    </subcellularLocation>
    <subcellularLocation>
        <location evidence="1">Peroxisome membrane</location>
        <topology evidence="1">Single-pass membrane protein</topology>
    </subcellularLocation>
</comment>
<evidence type="ECO:0000256" key="4">
    <source>
        <dbReference type="ARBA" id="ARBA00022692"/>
    </source>
</evidence>
<dbReference type="InterPro" id="IPR016543">
    <property type="entry name" value="Fis1"/>
</dbReference>
<dbReference type="CDD" id="cd12212">
    <property type="entry name" value="Fis1"/>
    <property type="match status" value="1"/>
</dbReference>
<dbReference type="Gene3D" id="1.25.40.10">
    <property type="entry name" value="Tetratricopeptide repeat domain"/>
    <property type="match status" value="1"/>
</dbReference>
<reference evidence="13" key="1">
    <citation type="submission" date="2020-10" db="EMBL/GenBank/DDBJ databases">
        <authorList>
            <person name="Kikuchi T."/>
        </authorList>
    </citation>
    <scope>NUCLEOTIDE SEQUENCE</scope>
    <source>
        <strain evidence="13">NKZ352</strain>
    </source>
</reference>
<evidence type="ECO:0000256" key="11">
    <source>
        <dbReference type="PIRNR" id="PIRNR008835"/>
    </source>
</evidence>
<dbReference type="GO" id="GO:0000422">
    <property type="term" value="P:autophagy of mitochondrion"/>
    <property type="evidence" value="ECO:0007669"/>
    <property type="project" value="TreeGrafter"/>
</dbReference>
<protein>
    <recommendedName>
        <fullName evidence="11">Mitochondrial fission 1 protein</fullName>
    </recommendedName>
</protein>
<dbReference type="SUPFAM" id="SSF48452">
    <property type="entry name" value="TPR-like"/>
    <property type="match status" value="1"/>
</dbReference>
<comment type="function">
    <text evidence="11">Involved in the fragmentation of the mitochondrial network and its perinuclear clustering.</text>
</comment>
<name>A0A8S1H9R3_9PELO</name>
<dbReference type="PIRSF" id="PIRSF008835">
    <property type="entry name" value="TPR_repeat_11_Fis1"/>
    <property type="match status" value="1"/>
</dbReference>